<dbReference type="EnsemblPlants" id="TuG1812G0200001817.01.T01">
    <property type="protein sequence ID" value="TuG1812G0200001817.01.T01.cds387824"/>
    <property type="gene ID" value="TuG1812G0200001817.01"/>
</dbReference>
<accession>A0A8R7PC01</accession>
<proteinExistence type="predicted"/>
<reference evidence="1" key="2">
    <citation type="submission" date="2018-03" db="EMBL/GenBank/DDBJ databases">
        <title>The Triticum urartu genome reveals the dynamic nature of wheat genome evolution.</title>
        <authorList>
            <person name="Ling H."/>
            <person name="Ma B."/>
            <person name="Shi X."/>
            <person name="Liu H."/>
            <person name="Dong L."/>
            <person name="Sun H."/>
            <person name="Cao Y."/>
            <person name="Gao Q."/>
            <person name="Zheng S."/>
            <person name="Li Y."/>
            <person name="Yu Y."/>
            <person name="Du H."/>
            <person name="Qi M."/>
            <person name="Li Y."/>
            <person name="Yu H."/>
            <person name="Cui Y."/>
            <person name="Wang N."/>
            <person name="Chen C."/>
            <person name="Wu H."/>
            <person name="Zhao Y."/>
            <person name="Zhang J."/>
            <person name="Li Y."/>
            <person name="Zhou W."/>
            <person name="Zhang B."/>
            <person name="Hu W."/>
            <person name="Eijk M."/>
            <person name="Tang J."/>
            <person name="Witsenboer H."/>
            <person name="Zhao S."/>
            <person name="Li Z."/>
            <person name="Zhang A."/>
            <person name="Wang D."/>
            <person name="Liang C."/>
        </authorList>
    </citation>
    <scope>NUCLEOTIDE SEQUENCE [LARGE SCALE GENOMIC DNA]</scope>
    <source>
        <strain evidence="1">cv. G1812</strain>
    </source>
</reference>
<evidence type="ECO:0000313" key="2">
    <source>
        <dbReference type="Proteomes" id="UP000015106"/>
    </source>
</evidence>
<evidence type="ECO:0000313" key="1">
    <source>
        <dbReference type="EnsemblPlants" id="TuG1812G0200001817.01.T01.cds387824"/>
    </source>
</evidence>
<organism evidence="1 2">
    <name type="scientific">Triticum urartu</name>
    <name type="common">Red wild einkorn</name>
    <name type="synonym">Crithodium urartu</name>
    <dbReference type="NCBI Taxonomy" id="4572"/>
    <lineage>
        <taxon>Eukaryota</taxon>
        <taxon>Viridiplantae</taxon>
        <taxon>Streptophyta</taxon>
        <taxon>Embryophyta</taxon>
        <taxon>Tracheophyta</taxon>
        <taxon>Spermatophyta</taxon>
        <taxon>Magnoliopsida</taxon>
        <taxon>Liliopsida</taxon>
        <taxon>Poales</taxon>
        <taxon>Poaceae</taxon>
        <taxon>BOP clade</taxon>
        <taxon>Pooideae</taxon>
        <taxon>Triticodae</taxon>
        <taxon>Triticeae</taxon>
        <taxon>Triticinae</taxon>
        <taxon>Triticum</taxon>
    </lineage>
</organism>
<dbReference type="AlphaFoldDB" id="A0A8R7PC01"/>
<protein>
    <submittedName>
        <fullName evidence="1">Uncharacterized protein</fullName>
    </submittedName>
</protein>
<reference evidence="2" key="1">
    <citation type="journal article" date="2013" name="Nature">
        <title>Draft genome of the wheat A-genome progenitor Triticum urartu.</title>
        <authorList>
            <person name="Ling H.Q."/>
            <person name="Zhao S."/>
            <person name="Liu D."/>
            <person name="Wang J."/>
            <person name="Sun H."/>
            <person name="Zhang C."/>
            <person name="Fan H."/>
            <person name="Li D."/>
            <person name="Dong L."/>
            <person name="Tao Y."/>
            <person name="Gao C."/>
            <person name="Wu H."/>
            <person name="Li Y."/>
            <person name="Cui Y."/>
            <person name="Guo X."/>
            <person name="Zheng S."/>
            <person name="Wang B."/>
            <person name="Yu K."/>
            <person name="Liang Q."/>
            <person name="Yang W."/>
            <person name="Lou X."/>
            <person name="Chen J."/>
            <person name="Feng M."/>
            <person name="Jian J."/>
            <person name="Zhang X."/>
            <person name="Luo G."/>
            <person name="Jiang Y."/>
            <person name="Liu J."/>
            <person name="Wang Z."/>
            <person name="Sha Y."/>
            <person name="Zhang B."/>
            <person name="Wu H."/>
            <person name="Tang D."/>
            <person name="Shen Q."/>
            <person name="Xue P."/>
            <person name="Zou S."/>
            <person name="Wang X."/>
            <person name="Liu X."/>
            <person name="Wang F."/>
            <person name="Yang Y."/>
            <person name="An X."/>
            <person name="Dong Z."/>
            <person name="Zhang K."/>
            <person name="Zhang X."/>
            <person name="Luo M.C."/>
            <person name="Dvorak J."/>
            <person name="Tong Y."/>
            <person name="Wang J."/>
            <person name="Yang H."/>
            <person name="Li Z."/>
            <person name="Wang D."/>
            <person name="Zhang A."/>
            <person name="Wang J."/>
        </authorList>
    </citation>
    <scope>NUCLEOTIDE SEQUENCE</scope>
    <source>
        <strain evidence="2">cv. G1812</strain>
    </source>
</reference>
<dbReference type="Gramene" id="TuG1812G0200001817.01.T01">
    <property type="protein sequence ID" value="TuG1812G0200001817.01.T01.cds387824"/>
    <property type="gene ID" value="TuG1812G0200001817.01"/>
</dbReference>
<sequence>MMASPRVLPVPRIGRDPFLKSLAHRFVLVSFLDFNFQPRGVGTHIGFLVGSNPYLYLVKSDLILPQHRELRRIGHHLSMCRPYS</sequence>
<reference evidence="1" key="3">
    <citation type="submission" date="2022-06" db="UniProtKB">
        <authorList>
            <consortium name="EnsemblPlants"/>
        </authorList>
    </citation>
    <scope>IDENTIFICATION</scope>
</reference>
<dbReference type="Proteomes" id="UP000015106">
    <property type="component" value="Chromosome 2"/>
</dbReference>
<name>A0A8R7PC01_TRIUA</name>
<keyword evidence="2" id="KW-1185">Reference proteome</keyword>